<feature type="compositionally biased region" description="Polar residues" evidence="6">
    <location>
        <begin position="84"/>
        <end position="94"/>
    </location>
</feature>
<feature type="region of interest" description="Disordered" evidence="6">
    <location>
        <begin position="1000"/>
        <end position="1112"/>
    </location>
</feature>
<accession>A0ABQ6P3D7</accession>
<gene>
    <name evidence="10" type="ORF">LABF125_16980</name>
</gene>
<comment type="caution">
    <text evidence="10">The sequence shown here is derived from an EMBL/GenBank/DDBJ whole genome shotgun (WGS) entry which is preliminary data.</text>
</comment>
<dbReference type="EMBL" id="BTFR01000031">
    <property type="protein sequence ID" value="GMM16564.1"/>
    <property type="molecule type" value="Genomic_DNA"/>
</dbReference>
<feature type="region of interest" description="Disordered" evidence="6">
    <location>
        <begin position="77"/>
        <end position="178"/>
    </location>
</feature>
<dbReference type="RefSeq" id="WP_338188735.1">
    <property type="nucleotide sequence ID" value="NZ_BTFR01000031.1"/>
</dbReference>
<feature type="compositionally biased region" description="Basic residues" evidence="6">
    <location>
        <begin position="1"/>
        <end position="18"/>
    </location>
</feature>
<dbReference type="Pfam" id="PF17966">
    <property type="entry name" value="Muc_B2"/>
    <property type="match status" value="3"/>
</dbReference>
<dbReference type="Pfam" id="PF00746">
    <property type="entry name" value="Gram_pos_anchor"/>
    <property type="match status" value="1"/>
</dbReference>
<keyword evidence="2" id="KW-0964">Secreted</keyword>
<proteinExistence type="predicted"/>
<feature type="compositionally biased region" description="Pro residues" evidence="6">
    <location>
        <begin position="1027"/>
        <end position="1049"/>
    </location>
</feature>
<feature type="compositionally biased region" description="Basic and acidic residues" evidence="6">
    <location>
        <begin position="19"/>
        <end position="28"/>
    </location>
</feature>
<evidence type="ECO:0000259" key="8">
    <source>
        <dbReference type="Pfam" id="PF17966"/>
    </source>
</evidence>
<feature type="coiled-coil region" evidence="5">
    <location>
        <begin position="233"/>
        <end position="281"/>
    </location>
</feature>
<dbReference type="SUPFAM" id="SSF74914">
    <property type="entry name" value="V-region of surface antigen I/II (SA I/II, PAC)"/>
    <property type="match status" value="1"/>
</dbReference>
<dbReference type="InterPro" id="IPR019931">
    <property type="entry name" value="LPXTG_anchor"/>
</dbReference>
<feature type="compositionally biased region" description="Low complexity" evidence="6">
    <location>
        <begin position="1063"/>
        <end position="1074"/>
    </location>
</feature>
<feature type="compositionally biased region" description="Low complexity" evidence="6">
    <location>
        <begin position="129"/>
        <end position="160"/>
    </location>
</feature>
<dbReference type="InterPro" id="IPR041324">
    <property type="entry name" value="AgI/II_N"/>
</dbReference>
<reference evidence="10 11" key="1">
    <citation type="journal article" date="2024" name="Int. J. Syst. Evol. Microbiol.">
        <title>Proposal of Lactobacillus amylovorus subsp. animalis subsp. nov. and an emended description of Lactobacillus amylovorus.</title>
        <authorList>
            <person name="Yamane K."/>
            <person name="Tanizawa Y."/>
            <person name="Kobayashi H."/>
            <person name="Kamizono T."/>
            <person name="Kojima Y."/>
            <person name="Takagi H."/>
            <person name="Tohno M."/>
        </authorList>
    </citation>
    <scope>NUCLEOTIDE SEQUENCE [LARGE SCALE GENOMIC DNA]</scope>
    <source>
        <strain evidence="10 11">BF125</strain>
    </source>
</reference>
<evidence type="ECO:0000313" key="11">
    <source>
        <dbReference type="Proteomes" id="UP001332503"/>
    </source>
</evidence>
<dbReference type="Gene3D" id="2.60.530.10">
    <property type="entry name" value="Major cell-surface adhesin PAc"/>
    <property type="match status" value="1"/>
</dbReference>
<evidence type="ECO:0000256" key="1">
    <source>
        <dbReference type="ARBA" id="ARBA00022512"/>
    </source>
</evidence>
<keyword evidence="4" id="KW-0572">Peptidoglycan-anchor</keyword>
<protein>
    <submittedName>
        <fullName evidence="10">LPXTG cell wall anchor domain-containing protein</fullName>
    </submittedName>
</protein>
<feature type="domain" description="Mub B2-like" evidence="8">
    <location>
        <begin position="810"/>
        <end position="900"/>
    </location>
</feature>
<dbReference type="Pfam" id="PF18652">
    <property type="entry name" value="Adhesin_P1_N"/>
    <property type="match status" value="1"/>
</dbReference>
<feature type="domain" description="Gram-positive cocci surface proteins LPxTG" evidence="7">
    <location>
        <begin position="1100"/>
        <end position="1140"/>
    </location>
</feature>
<keyword evidence="3" id="KW-0732">Signal</keyword>
<evidence type="ECO:0000259" key="7">
    <source>
        <dbReference type="Pfam" id="PF00746"/>
    </source>
</evidence>
<dbReference type="InterPro" id="IPR041495">
    <property type="entry name" value="Mub_B2"/>
</dbReference>
<feature type="domain" description="Antigen I/II N-terminal" evidence="9">
    <location>
        <begin position="190"/>
        <end position="285"/>
    </location>
</feature>
<feature type="domain" description="Mub B2-like" evidence="8">
    <location>
        <begin position="915"/>
        <end position="1017"/>
    </location>
</feature>
<feature type="region of interest" description="Disordered" evidence="6">
    <location>
        <begin position="1131"/>
        <end position="1154"/>
    </location>
</feature>
<name>A0ABQ6P3D7_LACAM</name>
<evidence type="ECO:0000256" key="2">
    <source>
        <dbReference type="ARBA" id="ARBA00022525"/>
    </source>
</evidence>
<evidence type="ECO:0000256" key="4">
    <source>
        <dbReference type="ARBA" id="ARBA00023088"/>
    </source>
</evidence>
<feature type="domain" description="Mub B2-like" evidence="8">
    <location>
        <begin position="706"/>
        <end position="796"/>
    </location>
</feature>
<feature type="compositionally biased region" description="Basic residues" evidence="6">
    <location>
        <begin position="1137"/>
        <end position="1154"/>
    </location>
</feature>
<evidence type="ECO:0000259" key="9">
    <source>
        <dbReference type="Pfam" id="PF18652"/>
    </source>
</evidence>
<evidence type="ECO:0000313" key="10">
    <source>
        <dbReference type="EMBL" id="GMM16564.1"/>
    </source>
</evidence>
<dbReference type="Proteomes" id="UP001332503">
    <property type="component" value="Unassembled WGS sequence"/>
</dbReference>
<keyword evidence="5" id="KW-0175">Coiled coil</keyword>
<feature type="compositionally biased region" description="Basic and acidic residues" evidence="6">
    <location>
        <begin position="164"/>
        <end position="178"/>
    </location>
</feature>
<feature type="region of interest" description="Disordered" evidence="6">
    <location>
        <begin position="1"/>
        <end position="33"/>
    </location>
</feature>
<dbReference type="Gene3D" id="2.60.40.4300">
    <property type="match status" value="3"/>
</dbReference>
<sequence>MKMTSKKNFKKKMKRYHKNHEDHKEMSPRAKKAAAGAASALLGVGIMTGANTHVVKAAGYREDEIAEVESANVLSSEKTKVRISVQQRTNSTEDQNGEVISDESTETSNDVVTDTSTETASTNPESVATNDTTVDTTSTEGTSQLETQSTETTTEQVSATGDTSNEKTPKEETKTPTYDDAKNEVENINNTNNSKLDEAIENAKGEGVEVDVANGEDITTNVSGIKDAEGKLEEHIQKQLDKINKALEQYRTELKKYNKESAEYEKKLAEYNQKKADYIEELKKYGLWDENDVDIDKVSQDLILDPNESSKVTVVYKGDNVTVGTGNKTIGTNPDTQVVLDQFYKINKETLGEFLRLEYTGFQNSKYGNVDIGKILVSFSGWKPNYERDKYDPSGIYFNNKLTDGFWYVHSDGVTVDITLYDKKDNPIDLKDGTAYITAGSLNSEGTGSKYIEKAEIINDKEHNEYGGSGLALPESTVKVHEGAGIYGGDVLYSEKNNEVLVIYGDVNDKTIRKQTQAAINAWGDTETNRAIINKYINWDNSNDNKKAIFGAGLFKVHGKKIKIRFSTGIGSAWATYSTSIPKMTLDAVHPGKAPERPTLKIEVEKKQIVLNKNSSVHIHYVDVYNDIQNGVTSGFDHVSLGHGTELGEHVQHIEYLAIGDEYQNTLWDWASAGYVLAEMYVPEALKGTIKDDPQHHYVYLTHNTETEHRHKDVNQVIHYIYEDGTTAHEDYNGKTLHFVQTGTKDLVTGEITWDEWTPVQSFEMVKSPEIENYVPDRLEVGPYDITVTNDNYGNNLDKEDKIVYKAQIKETSRDKVVTQVIHYVYEDGSTAKPDHVSVNLVFTQTGVKNMVTGEEIWDGEWTPVQSFEMVKSPEIENYVTDRLEVGPYNIIVTNDNYGDNLDKEDWVVYKAQIKETSRDKVVTQVIHYVYEDGSTAKPDHVSVNLVFTQTGVKNMVTGEEIWDGEWTKTQTFVTVVSPVIEGYTADRLEVGPYDITVTNDNYGNNLDKEDTVVYRPNTTTPDLDPDPTPAPDPTPTPDPEPEPTPGPLPEEEPDKENKGTGTAKVAPVKAATVSDEAQTPETVSTTEGISDESTEVAEKSQNEETLPETGDKKAEAAGVLGALAATMGITGLDASRRRKASAKVNRKDKKNGK</sequence>
<evidence type="ECO:0000256" key="6">
    <source>
        <dbReference type="SAM" id="MobiDB-lite"/>
    </source>
</evidence>
<organism evidence="10 11">
    <name type="scientific">Lactobacillus amylovorus subsp. animalium</name>
    <dbReference type="NCBI Taxonomy" id="3378536"/>
    <lineage>
        <taxon>Bacteria</taxon>
        <taxon>Bacillati</taxon>
        <taxon>Bacillota</taxon>
        <taxon>Bacilli</taxon>
        <taxon>Lactobacillales</taxon>
        <taxon>Lactobacillaceae</taxon>
        <taxon>Lactobacillus</taxon>
    </lineage>
</organism>
<keyword evidence="11" id="KW-1185">Reference proteome</keyword>
<evidence type="ECO:0000256" key="5">
    <source>
        <dbReference type="SAM" id="Coils"/>
    </source>
</evidence>
<evidence type="ECO:0000256" key="3">
    <source>
        <dbReference type="ARBA" id="ARBA00022729"/>
    </source>
</evidence>
<dbReference type="InterPro" id="IPR036234">
    <property type="entry name" value="SA_I/II_PAC_V_sf"/>
</dbReference>
<feature type="compositionally biased region" description="Polar residues" evidence="6">
    <location>
        <begin position="1076"/>
        <end position="1089"/>
    </location>
</feature>
<keyword evidence="1" id="KW-0134">Cell wall</keyword>
<feature type="compositionally biased region" description="Polar residues" evidence="6">
    <location>
        <begin position="106"/>
        <end position="128"/>
    </location>
</feature>